<evidence type="ECO:0000259" key="3">
    <source>
        <dbReference type="SMART" id="SM00568"/>
    </source>
</evidence>
<protein>
    <submittedName>
        <fullName evidence="4">GEM-like protein</fullName>
    </submittedName>
</protein>
<reference evidence="5 6" key="1">
    <citation type="submission" date="2019-01" db="EMBL/GenBank/DDBJ databases">
        <title>Sequencing of cultivated peanut Arachis hypogaea provides insights into genome evolution and oil improvement.</title>
        <authorList>
            <person name="Chen X."/>
        </authorList>
    </citation>
    <scope>NUCLEOTIDE SEQUENCE [LARGE SCALE GENOMIC DNA]</scope>
    <source>
        <strain evidence="6">cv. Fuhuasheng</strain>
        <strain evidence="5">GDAAS-fuhuasheng2018</strain>
        <tissue evidence="5">Leaves</tissue>
    </source>
</reference>
<feature type="compositionally biased region" description="Low complexity" evidence="2">
    <location>
        <begin position="13"/>
        <end position="22"/>
    </location>
</feature>
<dbReference type="AlphaFoldDB" id="A0A444XT24"/>
<evidence type="ECO:0000256" key="1">
    <source>
        <dbReference type="ARBA" id="ARBA00009414"/>
    </source>
</evidence>
<name>A0A444XT24_ARAHY</name>
<feature type="domain" description="GRAM" evidence="3">
    <location>
        <begin position="135"/>
        <end position="213"/>
    </location>
</feature>
<dbReference type="PANTHER" id="PTHR31969">
    <property type="entry name" value="GEM-LIKE PROTEIN 2"/>
    <property type="match status" value="1"/>
</dbReference>
<dbReference type="Proteomes" id="UP000289738">
    <property type="component" value="Chromosome B09"/>
</dbReference>
<feature type="region of interest" description="Disordered" evidence="2">
    <location>
        <begin position="1"/>
        <end position="54"/>
    </location>
</feature>
<evidence type="ECO:0000256" key="2">
    <source>
        <dbReference type="SAM" id="MobiDB-lite"/>
    </source>
</evidence>
<gene>
    <name evidence="5" type="ORF">Ahy_B09g098838</name>
    <name evidence="4" type="ORF">DS421_19g664340</name>
</gene>
<dbReference type="STRING" id="3818.A0A444XT24"/>
<organism evidence="5 6">
    <name type="scientific">Arachis hypogaea</name>
    <name type="common">Peanut</name>
    <dbReference type="NCBI Taxonomy" id="3818"/>
    <lineage>
        <taxon>Eukaryota</taxon>
        <taxon>Viridiplantae</taxon>
        <taxon>Streptophyta</taxon>
        <taxon>Embryophyta</taxon>
        <taxon>Tracheophyta</taxon>
        <taxon>Spermatophyta</taxon>
        <taxon>Magnoliopsida</taxon>
        <taxon>eudicotyledons</taxon>
        <taxon>Gunneridae</taxon>
        <taxon>Pentapetalae</taxon>
        <taxon>rosids</taxon>
        <taxon>fabids</taxon>
        <taxon>Fabales</taxon>
        <taxon>Fabaceae</taxon>
        <taxon>Papilionoideae</taxon>
        <taxon>50 kb inversion clade</taxon>
        <taxon>dalbergioids sensu lato</taxon>
        <taxon>Dalbergieae</taxon>
        <taxon>Pterocarpus clade</taxon>
        <taxon>Arachis</taxon>
    </lineage>
</organism>
<dbReference type="EMBL" id="SDMP01000019">
    <property type="protein sequence ID" value="RYQ92616.1"/>
    <property type="molecule type" value="Genomic_DNA"/>
</dbReference>
<reference evidence="4 7" key="2">
    <citation type="submission" date="2020-01" db="EMBL/GenBank/DDBJ databases">
        <title>Genome sequence of Arachis hypogaea, cultivar Shitouqi.</title>
        <authorList>
            <person name="Zhuang W."/>
            <person name="Chen H."/>
            <person name="Varshney R."/>
            <person name="Wang D."/>
            <person name="Ming R."/>
        </authorList>
    </citation>
    <scope>NUCLEOTIDE SEQUENCE [LARGE SCALE GENOMIC DNA]</scope>
    <source>
        <tissue evidence="4">Young leaf</tissue>
    </source>
</reference>
<dbReference type="CDD" id="cd13222">
    <property type="entry name" value="PH-GRAM_GEM"/>
    <property type="match status" value="1"/>
</dbReference>
<proteinExistence type="inferred from homology"/>
<evidence type="ECO:0000313" key="7">
    <source>
        <dbReference type="Proteomes" id="UP000464620"/>
    </source>
</evidence>
<accession>A0A444XT24</accession>
<feature type="compositionally biased region" description="Polar residues" evidence="2">
    <location>
        <begin position="1"/>
        <end position="12"/>
    </location>
</feature>
<dbReference type="SMART" id="SM00568">
    <property type="entry name" value="GRAM"/>
    <property type="match status" value="1"/>
</dbReference>
<evidence type="ECO:0000313" key="6">
    <source>
        <dbReference type="Proteomes" id="UP000289738"/>
    </source>
</evidence>
<dbReference type="InterPro" id="IPR011993">
    <property type="entry name" value="PH-like_dom_sf"/>
</dbReference>
<dbReference type="SMR" id="A0A444XT24"/>
<evidence type="ECO:0000313" key="4">
    <source>
        <dbReference type="EMBL" id="QHN78779.1"/>
    </source>
</evidence>
<sequence length="269" mass="29332">MSTANNNHQNDQSAASSSSSPSVPKWETHIMGKPAVPSSHPDNKKAAVEGAPSEEPGVQYYHQQHPYVQHSPLDKPPSTSPMESILNMFDSWSKKAELAANNIWHNLRTSPSVSSAALGKMNLTVKAISEGGFESLYKQTFTTYPNEKLKKTFACYLSTSTGPVAGTLYLSDVHVAFCSDRPLSFTAPSGQQTWSYYKVMVPLGKIGAANPVIMRENPSEKYIQIVTVDGHDFWFMGFVNFDKANKHLSEALSNFTVPGIAVPPTSSSS</sequence>
<keyword evidence="6" id="KW-1185">Reference proteome</keyword>
<comment type="similarity">
    <text evidence="1">Belongs to the GEM family.</text>
</comment>
<dbReference type="Gramene" id="arahy.Tifrunner.gnm2.ann2.Ah19g436900.1">
    <property type="protein sequence ID" value="arahy.Tifrunner.gnm2.ann2.Ah19g436900.1-CDS"/>
    <property type="gene ID" value="arahy.Tifrunner.gnm2.ann2.Ah19g436900"/>
</dbReference>
<dbReference type="InterPro" id="IPR004182">
    <property type="entry name" value="GRAM"/>
</dbReference>
<dbReference type="OrthoDB" id="732558at2759"/>
<dbReference type="InterPro" id="IPR037848">
    <property type="entry name" value="GEM-like"/>
</dbReference>
<dbReference type="Proteomes" id="UP000464620">
    <property type="component" value="Chromosome B09"/>
</dbReference>
<dbReference type="Pfam" id="PF02893">
    <property type="entry name" value="GRAM"/>
    <property type="match status" value="1"/>
</dbReference>
<evidence type="ECO:0000313" key="5">
    <source>
        <dbReference type="EMBL" id="RYQ92616.1"/>
    </source>
</evidence>
<dbReference type="EMBL" id="CP031001">
    <property type="protein sequence ID" value="QHN78779.1"/>
    <property type="molecule type" value="Genomic_DNA"/>
</dbReference>
<dbReference type="Gene3D" id="2.30.29.30">
    <property type="entry name" value="Pleckstrin-homology domain (PH domain)/Phosphotyrosine-binding domain (PTB)"/>
    <property type="match status" value="1"/>
</dbReference>